<sequence>MKTTSFEQAFVRVPLAGYSAIENLTWATLSAQLQDPAFLEALFIASPSLYEEAIKLDLIKEPDEKNRKVIYSLIKYLSRYATRCTPFGLFSGFSTLPIDTNSTHVTVKTEDQVRKVIRLDMNYLCALAQDLEKHPAVKPYLHFYPNSSLYEINGQYRYVAYQYNAANMRVHHLSSAEKTPYLETLFEKAHAGARISELEAILVGEEVTNEESQEFVAQVLDSQLLVSELEPSLTGEDFLLQIITTLEKVQAQFPSVELEFIIGLLSEVKADLKRLETEGQTHSTGKFIAIEQKLAALPTPINRKALFQIDTYLPETNGSLNKGLINKLIAKIPALLKLTPHGEGILGDFKNKFTQKYEDEEVPLVVALDPELGVGFPAGGEKADLSPLVEGVPMGSEGARSRSLTIPKEHEFIVQKVAEAQLSRQFQITLSEEDLRGIDTVEQNLPLTNTAMFSVLREGGKEYIVLDTFGGTTGTFLLGRFGHTDPSVLNLLKDISRAEDEAMPEAILADIVHLPEARTGNVIIRPALKNYQIPYLGKASVDRKHQIPLTDLFISVRGNRIILRSKSLNKVIIPRLSNAHNFSNPDSLDVYHFLCALQSQGVRTSLSGVVSSFSSLFVFTPRIVLDNIILAEAQWNCRAGQLKEVVAAAKKGEWTALKVQIDQWRQKYGIPQHICLVDFDNELYIDLENQWLAQTFVQEIKAREIFTIKEYLFHPGNAVVESQKSKHSNQFVVAFQNQPSTAAQSVQRSTASTTSQQAIARKFFSGSEWLYYKVYTGVKTADNLLTEVLYPLTEHFKAKGWIDKFFFIRYADPSQHFRFRFHLTHPKYTGKVIGELHKHLSPYLDSKAVTAIVNDTYNRELERYGSNSIDAVEEYFHTDSQMILQFLSMIEGTEGEECRWRFGMQMLNDLLNLFGFDLKQKLDFTELNAMYFGKEFGYNQDLKKNLDARYKEIEAAMVELFAEANEEHTFFYQLSHQRSNQFVDFAQKIQALSAMGELQISVQSLLGSLIHMNVNRLFRSRQRFVEYSLYYHLSKYYRIQYGRTVLAGKKGQPQLATA</sequence>
<dbReference type="InterPro" id="IPR006827">
    <property type="entry name" value="Lant_deHydtase_N"/>
</dbReference>
<evidence type="ECO:0000259" key="2">
    <source>
        <dbReference type="Pfam" id="PF14028"/>
    </source>
</evidence>
<dbReference type="Proteomes" id="UP001168528">
    <property type="component" value="Unassembled WGS sequence"/>
</dbReference>
<evidence type="ECO:0000313" key="3">
    <source>
        <dbReference type="EMBL" id="MDO1448786.1"/>
    </source>
</evidence>
<comment type="caution">
    <text evidence="3">The sequence shown here is derived from an EMBL/GenBank/DDBJ whole genome shotgun (WGS) entry which is preliminary data.</text>
</comment>
<evidence type="ECO:0000259" key="1">
    <source>
        <dbReference type="Pfam" id="PF04738"/>
    </source>
</evidence>
<name>A0ABT8R9L4_9BACT</name>
<protein>
    <submittedName>
        <fullName evidence="3">Lantibiotic dehydratase</fullName>
    </submittedName>
</protein>
<gene>
    <name evidence="3" type="ORF">Q0590_21090</name>
</gene>
<evidence type="ECO:0000313" key="4">
    <source>
        <dbReference type="Proteomes" id="UP001168528"/>
    </source>
</evidence>
<dbReference type="RefSeq" id="WP_302039588.1">
    <property type="nucleotide sequence ID" value="NZ_JAUKPO010000014.1"/>
</dbReference>
<proteinExistence type="predicted"/>
<feature type="domain" description="Thiopeptide-type bacteriocin biosynthesis" evidence="2">
    <location>
        <begin position="769"/>
        <end position="1037"/>
    </location>
</feature>
<organism evidence="3 4">
    <name type="scientific">Rhodocytophaga aerolata</name>
    <dbReference type="NCBI Taxonomy" id="455078"/>
    <lineage>
        <taxon>Bacteria</taxon>
        <taxon>Pseudomonadati</taxon>
        <taxon>Bacteroidota</taxon>
        <taxon>Cytophagia</taxon>
        <taxon>Cytophagales</taxon>
        <taxon>Rhodocytophagaceae</taxon>
        <taxon>Rhodocytophaga</taxon>
    </lineage>
</organism>
<feature type="domain" description="Lantibiotic dehydratase N-terminal" evidence="1">
    <location>
        <begin position="34"/>
        <end position="694"/>
    </location>
</feature>
<keyword evidence="4" id="KW-1185">Reference proteome</keyword>
<dbReference type="Pfam" id="PF14028">
    <property type="entry name" value="Lant_dehydr_C"/>
    <property type="match status" value="1"/>
</dbReference>
<dbReference type="InterPro" id="IPR023809">
    <property type="entry name" value="Thiopep_bacteriocin_synth_dom"/>
</dbReference>
<reference evidence="3" key="1">
    <citation type="submission" date="2023-07" db="EMBL/GenBank/DDBJ databases">
        <title>The genome sequence of Rhodocytophaga aerolata KACC 12507.</title>
        <authorList>
            <person name="Zhang X."/>
        </authorList>
    </citation>
    <scope>NUCLEOTIDE SEQUENCE</scope>
    <source>
        <strain evidence="3">KACC 12507</strain>
    </source>
</reference>
<dbReference type="NCBIfam" id="TIGR03891">
    <property type="entry name" value="thiopep_ocin"/>
    <property type="match status" value="1"/>
</dbReference>
<dbReference type="EMBL" id="JAUKPO010000014">
    <property type="protein sequence ID" value="MDO1448786.1"/>
    <property type="molecule type" value="Genomic_DNA"/>
</dbReference>
<dbReference type="Pfam" id="PF04738">
    <property type="entry name" value="Lant_dehydr_N"/>
    <property type="match status" value="1"/>
</dbReference>
<accession>A0ABT8R9L4</accession>